<dbReference type="AlphaFoldDB" id="A0A553JQP8"/>
<evidence type="ECO:0000256" key="1">
    <source>
        <dbReference type="SAM" id="Phobius"/>
    </source>
</evidence>
<protein>
    <submittedName>
        <fullName evidence="2">DUF3087 domain-containing protein</fullName>
    </submittedName>
</protein>
<reference evidence="3" key="1">
    <citation type="submission" date="2019-07" db="EMBL/GenBank/DDBJ databases">
        <title>Shewanella sp. YLB-08 draft genomic sequence.</title>
        <authorList>
            <person name="Yu L."/>
        </authorList>
    </citation>
    <scope>NUCLEOTIDE SEQUENCE [LARGE SCALE GENOMIC DNA]</scope>
    <source>
        <strain evidence="3">JCM 20706</strain>
    </source>
</reference>
<gene>
    <name evidence="2" type="ORF">FN961_08825</name>
</gene>
<feature type="transmembrane region" description="Helical" evidence="1">
    <location>
        <begin position="15"/>
        <end position="38"/>
    </location>
</feature>
<evidence type="ECO:0000313" key="3">
    <source>
        <dbReference type="Proteomes" id="UP000318126"/>
    </source>
</evidence>
<accession>A0A553JQP8</accession>
<organism evidence="2 3">
    <name type="scientific">Shewanella hanedai</name>
    <name type="common">Alteromonas hanedai</name>
    <dbReference type="NCBI Taxonomy" id="25"/>
    <lineage>
        <taxon>Bacteria</taxon>
        <taxon>Pseudomonadati</taxon>
        <taxon>Pseudomonadota</taxon>
        <taxon>Gammaproteobacteria</taxon>
        <taxon>Alteromonadales</taxon>
        <taxon>Shewanellaceae</taxon>
        <taxon>Shewanella</taxon>
    </lineage>
</organism>
<comment type="caution">
    <text evidence="2">The sequence shown here is derived from an EMBL/GenBank/DDBJ whole genome shotgun (WGS) entry which is preliminary data.</text>
</comment>
<keyword evidence="1" id="KW-0812">Transmembrane</keyword>
<dbReference type="InterPro" id="IPR021438">
    <property type="entry name" value="DUF3087"/>
</dbReference>
<evidence type="ECO:0000313" key="2">
    <source>
        <dbReference type="EMBL" id="TRY14784.1"/>
    </source>
</evidence>
<dbReference type="EMBL" id="VKGK01000008">
    <property type="protein sequence ID" value="TRY14784.1"/>
    <property type="molecule type" value="Genomic_DNA"/>
</dbReference>
<keyword evidence="1" id="KW-0472">Membrane</keyword>
<keyword evidence="1" id="KW-1133">Transmembrane helix</keyword>
<dbReference type="RefSeq" id="WP_143564183.1">
    <property type="nucleotide sequence ID" value="NZ_BMPL01000006.1"/>
</dbReference>
<dbReference type="Proteomes" id="UP000318126">
    <property type="component" value="Unassembled WGS sequence"/>
</dbReference>
<proteinExistence type="predicted"/>
<name>A0A553JQP8_SHEHA</name>
<keyword evidence="3" id="KW-1185">Reference proteome</keyword>
<dbReference type="Pfam" id="PF11286">
    <property type="entry name" value="DUF3087"/>
    <property type="match status" value="1"/>
</dbReference>
<feature type="transmembrane region" description="Helical" evidence="1">
    <location>
        <begin position="58"/>
        <end position="77"/>
    </location>
</feature>
<sequence>MKLIDIDKKRYKKHLNLVSVALVIGLSVLSLAFGALLIAAFGSNGSEGITGEGPTGNFHLNLLGVILAAVICVMVMIRVKDTPFMTEVYYVWRLKALHNRIYRRLKAIKAAAKNQDLNALIILNYYYESLKQVYFLDNNTLTMSKVEKDITELHHTIAEHNLTVSLEQFDDEMLKDFN</sequence>
<dbReference type="OrthoDB" id="6118114at2"/>